<evidence type="ECO:0000313" key="3">
    <source>
        <dbReference type="EMBL" id="KAF5371381.1"/>
    </source>
</evidence>
<dbReference type="Pfam" id="PF20152">
    <property type="entry name" value="DUF6534"/>
    <property type="match status" value="1"/>
</dbReference>
<feature type="domain" description="DUF6534" evidence="2">
    <location>
        <begin position="57"/>
        <end position="138"/>
    </location>
</feature>
<keyword evidence="1" id="KW-0472">Membrane</keyword>
<dbReference type="Proteomes" id="UP000565441">
    <property type="component" value="Unassembled WGS sequence"/>
</dbReference>
<sequence>MSVAFIVQSFFVRRIWVLKGGRWPLTPLVIAILTLDISLVDGQVLQRSAFIGWLSLSIICDVLITVTLVVQLRSKQSSDFKFVNHVLHRAARMAIETGGLTSLVAIAELVLYMTSRSYFFALGKVYSNSLLASLNSRAPIFRKDDPADEEVWSVHFNTKSTVPVAGAGAEACSAGSSN</sequence>
<feature type="transmembrane region" description="Helical" evidence="1">
    <location>
        <begin position="93"/>
        <end position="112"/>
    </location>
</feature>
<keyword evidence="1" id="KW-1133">Transmembrane helix</keyword>
<name>A0A8H5GUM5_9AGAR</name>
<keyword evidence="4" id="KW-1185">Reference proteome</keyword>
<dbReference type="PANTHER" id="PTHR40465:SF1">
    <property type="entry name" value="DUF6534 DOMAIN-CONTAINING PROTEIN"/>
    <property type="match status" value="1"/>
</dbReference>
<reference evidence="3 4" key="1">
    <citation type="journal article" date="2020" name="ISME J.">
        <title>Uncovering the hidden diversity of litter-decomposition mechanisms in mushroom-forming fungi.</title>
        <authorList>
            <person name="Floudas D."/>
            <person name="Bentzer J."/>
            <person name="Ahren D."/>
            <person name="Johansson T."/>
            <person name="Persson P."/>
            <person name="Tunlid A."/>
        </authorList>
    </citation>
    <scope>NUCLEOTIDE SEQUENCE [LARGE SCALE GENOMIC DNA]</scope>
    <source>
        <strain evidence="3 4">CBS 661.87</strain>
    </source>
</reference>
<keyword evidence="1" id="KW-0812">Transmembrane</keyword>
<dbReference type="AlphaFoldDB" id="A0A8H5GUM5"/>
<comment type="caution">
    <text evidence="3">The sequence shown here is derived from an EMBL/GenBank/DDBJ whole genome shotgun (WGS) entry which is preliminary data.</text>
</comment>
<organism evidence="3 4">
    <name type="scientific">Tricholomella constricta</name>
    <dbReference type="NCBI Taxonomy" id="117010"/>
    <lineage>
        <taxon>Eukaryota</taxon>
        <taxon>Fungi</taxon>
        <taxon>Dikarya</taxon>
        <taxon>Basidiomycota</taxon>
        <taxon>Agaricomycotina</taxon>
        <taxon>Agaricomycetes</taxon>
        <taxon>Agaricomycetidae</taxon>
        <taxon>Agaricales</taxon>
        <taxon>Tricholomatineae</taxon>
        <taxon>Lyophyllaceae</taxon>
        <taxon>Tricholomella</taxon>
    </lineage>
</organism>
<gene>
    <name evidence="3" type="ORF">D9615_009653</name>
</gene>
<feature type="transmembrane region" description="Helical" evidence="1">
    <location>
        <begin position="23"/>
        <end position="44"/>
    </location>
</feature>
<dbReference type="OrthoDB" id="3066090at2759"/>
<accession>A0A8H5GUM5</accession>
<evidence type="ECO:0000256" key="1">
    <source>
        <dbReference type="SAM" id="Phobius"/>
    </source>
</evidence>
<evidence type="ECO:0000313" key="4">
    <source>
        <dbReference type="Proteomes" id="UP000565441"/>
    </source>
</evidence>
<dbReference type="EMBL" id="JAACJP010000047">
    <property type="protein sequence ID" value="KAF5371381.1"/>
    <property type="molecule type" value="Genomic_DNA"/>
</dbReference>
<dbReference type="InterPro" id="IPR045339">
    <property type="entry name" value="DUF6534"/>
</dbReference>
<protein>
    <recommendedName>
        <fullName evidence="2">DUF6534 domain-containing protein</fullName>
    </recommendedName>
</protein>
<dbReference type="PANTHER" id="PTHR40465">
    <property type="entry name" value="CHROMOSOME 1, WHOLE GENOME SHOTGUN SEQUENCE"/>
    <property type="match status" value="1"/>
</dbReference>
<evidence type="ECO:0000259" key="2">
    <source>
        <dbReference type="Pfam" id="PF20152"/>
    </source>
</evidence>
<proteinExistence type="predicted"/>
<feature type="transmembrane region" description="Helical" evidence="1">
    <location>
        <begin position="50"/>
        <end position="72"/>
    </location>
</feature>